<sequence>MRSPWAFFAVWLCCISGLHAIDCDFGDAHGLLSGNALVHCNMDMGLLGSATVICPRRVNGTDYGWHPQPSIGGQAHLKTYVGENNKLRSVALSNIIRTESRHNLVWLESSRSQTTLRLDLPRDELFAMTERRLIFICGPRDLVLTNELQRHIDSLNDSRLMVELPWTSTTPLAHEISKIGTGLGVYFLYRDRVHLHLQGCGSRPSPLFAPDNEVTVDPITGTRSCVADPMSETPIGFLCEGRIEPADCMRSLLDENGEVVKPPRPHSYRKFDKVQRWRVARYFNDLALPMFTGECRCIGSDTGELMARIEIRPQTEYVCDISSLIERNNANPINGPWCSVVLHPGSTLTIRFPTADVHSASNDATQLLPTDQFEAEFLPKDLTTLRQLKTAYDFDVYEEISYNEALAGDALEMDVSQMAQGEVKLKYHADKPLALKGGHNSFLYHWRLKSTNEDVPDKIRAIFKLSLALTHPYHIIGSDRGLRSVFDLEMSREHCSVRFMGNGIGSVYECSSPITEGLGLAGIHCRPGEELMPGNCGSMGYDLYNSRIISIPGSLQRSTPQAIPGFQVFKLNANEYSMATYACMCVDKQGYETSRLVLEPVYELMFAYNHPNEKRYNRILESMLRPPLKVQLLIEVFRSRKPLRIHNAHLERITLIEGAALSLSCGNGLDGFRILNLFKTHDSQQRSLKWLPELPDEFHYSANKTADGLELVLERYNDSIVTTPGGFSVMLHDLSTEEHLLKITSHVGAILISKNRFHKRYVPMMFVCGKVPETSKISAFTGRASTSGASPHSVPHLLRTSSEHTWYVVEVDVNTTDPYMQGCGVTYASDELFKPETPPLYDAEGQSQFGCKIDLQAAREAAFYCPAPYVLDPPNCFRQVYVDGVVRNINDLSQSLVVSRSNHFVILRLYSSLIGPGETLRQAPPLECRCITVKGAILSTIQIENYYSK</sequence>
<dbReference type="VEuPathDB" id="PiroplasmaDB:BOVATA_031970"/>
<dbReference type="Pfam" id="PF07422">
    <property type="entry name" value="s48_45"/>
    <property type="match status" value="1"/>
</dbReference>
<evidence type="ECO:0000313" key="11">
    <source>
        <dbReference type="Proteomes" id="UP000236319"/>
    </source>
</evidence>
<keyword evidence="11" id="KW-1185">Reference proteome</keyword>
<keyword evidence="3" id="KW-1003">Cell membrane</keyword>
<feature type="signal peptide" evidence="8">
    <location>
        <begin position="1"/>
        <end position="20"/>
    </location>
</feature>
<evidence type="ECO:0000313" key="10">
    <source>
        <dbReference type="EMBL" id="GBE61704.1"/>
    </source>
</evidence>
<evidence type="ECO:0000256" key="8">
    <source>
        <dbReference type="SAM" id="SignalP"/>
    </source>
</evidence>
<dbReference type="Proteomes" id="UP000236319">
    <property type="component" value="Unassembled WGS sequence"/>
</dbReference>
<dbReference type="GO" id="GO:0005886">
    <property type="term" value="C:plasma membrane"/>
    <property type="evidence" value="ECO:0007669"/>
    <property type="project" value="UniProtKB-SubCell"/>
</dbReference>
<feature type="chain" id="PRO_5014171957" description="6-Cys domain-containing protein" evidence="8">
    <location>
        <begin position="21"/>
        <end position="949"/>
    </location>
</feature>
<organism evidence="10 11">
    <name type="scientific">Babesia ovata</name>
    <dbReference type="NCBI Taxonomy" id="189622"/>
    <lineage>
        <taxon>Eukaryota</taxon>
        <taxon>Sar</taxon>
        <taxon>Alveolata</taxon>
        <taxon>Apicomplexa</taxon>
        <taxon>Aconoidasida</taxon>
        <taxon>Piroplasmida</taxon>
        <taxon>Babesiidae</taxon>
        <taxon>Babesia</taxon>
    </lineage>
</organism>
<dbReference type="OrthoDB" id="365660at2759"/>
<evidence type="ECO:0000256" key="7">
    <source>
        <dbReference type="ARBA" id="ARBA00023180"/>
    </source>
</evidence>
<evidence type="ECO:0000256" key="2">
    <source>
        <dbReference type="ARBA" id="ARBA00004241"/>
    </source>
</evidence>
<dbReference type="AlphaFoldDB" id="A0A2H6KFE4"/>
<evidence type="ECO:0000256" key="1">
    <source>
        <dbReference type="ARBA" id="ARBA00004236"/>
    </source>
</evidence>
<dbReference type="Gene3D" id="2.60.40.2860">
    <property type="match status" value="1"/>
</dbReference>
<evidence type="ECO:0000256" key="4">
    <source>
        <dbReference type="ARBA" id="ARBA00022729"/>
    </source>
</evidence>
<evidence type="ECO:0000256" key="6">
    <source>
        <dbReference type="ARBA" id="ARBA00023157"/>
    </source>
</evidence>
<evidence type="ECO:0000256" key="3">
    <source>
        <dbReference type="ARBA" id="ARBA00022475"/>
    </source>
</evidence>
<comment type="subcellular location">
    <subcellularLocation>
        <location evidence="1">Cell membrane</location>
    </subcellularLocation>
    <subcellularLocation>
        <location evidence="2">Cell surface</location>
    </subcellularLocation>
</comment>
<protein>
    <recommendedName>
        <fullName evidence="9">6-Cys domain-containing protein</fullName>
    </recommendedName>
</protein>
<dbReference type="InterPro" id="IPR010884">
    <property type="entry name" value="6_CYS_dom"/>
</dbReference>
<dbReference type="GeneID" id="39875474"/>
<name>A0A2H6KFE4_9APIC</name>
<keyword evidence="4 8" id="KW-0732">Signal</keyword>
<dbReference type="GO" id="GO:0009986">
    <property type="term" value="C:cell surface"/>
    <property type="evidence" value="ECO:0007669"/>
    <property type="project" value="UniProtKB-SubCell"/>
</dbReference>
<evidence type="ECO:0000256" key="5">
    <source>
        <dbReference type="ARBA" id="ARBA00023136"/>
    </source>
</evidence>
<accession>A0A2H6KFE4</accession>
<comment type="caution">
    <text evidence="10">The sequence shown here is derived from an EMBL/GenBank/DDBJ whole genome shotgun (WGS) entry which is preliminary data.</text>
</comment>
<keyword evidence="5" id="KW-0472">Membrane</keyword>
<dbReference type="RefSeq" id="XP_028867947.1">
    <property type="nucleotide sequence ID" value="XM_029012114.1"/>
</dbReference>
<keyword evidence="6" id="KW-1015">Disulfide bond</keyword>
<dbReference type="InterPro" id="IPR038160">
    <property type="entry name" value="6_CYS_dom_sf"/>
</dbReference>
<proteinExistence type="predicted"/>
<dbReference type="PROSITE" id="PS51701">
    <property type="entry name" value="6_CYS"/>
    <property type="match status" value="1"/>
</dbReference>
<keyword evidence="7" id="KW-0325">Glycoprotein</keyword>
<gene>
    <name evidence="10" type="ORF">BOVATA_031970</name>
</gene>
<evidence type="ECO:0000259" key="9">
    <source>
        <dbReference type="PROSITE" id="PS51701"/>
    </source>
</evidence>
<feature type="domain" description="6-Cys" evidence="9">
    <location>
        <begin position="819"/>
        <end position="949"/>
    </location>
</feature>
<dbReference type="EMBL" id="BDSA01000003">
    <property type="protein sequence ID" value="GBE61704.1"/>
    <property type="molecule type" value="Genomic_DNA"/>
</dbReference>
<reference evidence="10 11" key="1">
    <citation type="journal article" date="2017" name="BMC Genomics">
        <title>Whole-genome assembly of Babesia ovata and comparative genomics between closely related pathogens.</title>
        <authorList>
            <person name="Yamagishi J."/>
            <person name="Asada M."/>
            <person name="Hakimi H."/>
            <person name="Tanaka T.Q."/>
            <person name="Sugimoto C."/>
            <person name="Kawazu S."/>
        </authorList>
    </citation>
    <scope>NUCLEOTIDE SEQUENCE [LARGE SCALE GENOMIC DNA]</scope>
    <source>
        <strain evidence="10 11">Miyake</strain>
    </source>
</reference>